<feature type="non-terminal residue" evidence="2">
    <location>
        <position position="67"/>
    </location>
</feature>
<name>G9KRH5_MUSPF</name>
<feature type="compositionally biased region" description="Acidic residues" evidence="1">
    <location>
        <begin position="39"/>
        <end position="52"/>
    </location>
</feature>
<feature type="non-terminal residue" evidence="2">
    <location>
        <position position="1"/>
    </location>
</feature>
<protein>
    <submittedName>
        <fullName evidence="2">StAR-related lipid transfer domain containing 9</fullName>
    </submittedName>
</protein>
<dbReference type="AlphaFoldDB" id="G9KRH5"/>
<accession>G9KRH5</accession>
<proteinExistence type="evidence at transcript level"/>
<evidence type="ECO:0000313" key="2">
    <source>
        <dbReference type="EMBL" id="AES07504.1"/>
    </source>
</evidence>
<feature type="compositionally biased region" description="Basic and acidic residues" evidence="1">
    <location>
        <begin position="27"/>
        <end position="38"/>
    </location>
</feature>
<dbReference type="EMBL" id="JP018906">
    <property type="protein sequence ID" value="AES07504.1"/>
    <property type="molecule type" value="mRNA"/>
</dbReference>
<feature type="compositionally biased region" description="Basic and acidic residues" evidence="1">
    <location>
        <begin position="57"/>
        <end position="67"/>
    </location>
</feature>
<organism evidence="2">
    <name type="scientific">Mustela putorius furo</name>
    <name type="common">European domestic ferret</name>
    <name type="synonym">Mustela furo</name>
    <dbReference type="NCBI Taxonomy" id="9669"/>
    <lineage>
        <taxon>Eukaryota</taxon>
        <taxon>Metazoa</taxon>
        <taxon>Chordata</taxon>
        <taxon>Craniata</taxon>
        <taxon>Vertebrata</taxon>
        <taxon>Euteleostomi</taxon>
        <taxon>Mammalia</taxon>
        <taxon>Eutheria</taxon>
        <taxon>Laurasiatheria</taxon>
        <taxon>Carnivora</taxon>
        <taxon>Caniformia</taxon>
        <taxon>Musteloidea</taxon>
        <taxon>Mustelidae</taxon>
        <taxon>Mustelinae</taxon>
        <taxon>Mustela</taxon>
    </lineage>
</organism>
<evidence type="ECO:0000256" key="1">
    <source>
        <dbReference type="SAM" id="MobiDB-lite"/>
    </source>
</evidence>
<sequence>GDLSDADSSYSVDSLSCVYTKALMKPLKPEDPQEKEQDLPEPENSESEDGQISEDSLAEKGYESPPD</sequence>
<reference evidence="2" key="1">
    <citation type="journal article" date="2013" name="J. Virol.">
        <title>Sequencing, annotation, and characterization of the influenza ferret infectome.</title>
        <authorList>
            <person name="Leon A.J."/>
            <person name="Banner D."/>
            <person name="Xu L."/>
            <person name="Ran L."/>
            <person name="Peng Z."/>
            <person name="Yi K."/>
            <person name="Chen C."/>
            <person name="Xu F."/>
            <person name="Huang J."/>
            <person name="Zhao Z."/>
            <person name="Lin Z."/>
            <person name="Huang S.H."/>
            <person name="Fang Y."/>
            <person name="Kelvin A.A."/>
            <person name="Ross T.M."/>
            <person name="Farooqui A."/>
            <person name="Kelvin D.J."/>
        </authorList>
    </citation>
    <scope>NUCLEOTIDE SEQUENCE</scope>
    <source>
        <tissue evidence="2">Lungs</tissue>
    </source>
</reference>
<feature type="region of interest" description="Disordered" evidence="1">
    <location>
        <begin position="25"/>
        <end position="67"/>
    </location>
</feature>
<dbReference type="HOGENOM" id="CLU_223684_0_0_1"/>